<feature type="compositionally biased region" description="Basic and acidic residues" evidence="4">
    <location>
        <begin position="352"/>
        <end position="365"/>
    </location>
</feature>
<feature type="region of interest" description="Disordered" evidence="4">
    <location>
        <begin position="1"/>
        <end position="31"/>
    </location>
</feature>
<keyword evidence="3" id="KW-0539">Nucleus</keyword>
<feature type="compositionally biased region" description="Polar residues" evidence="4">
    <location>
        <begin position="1"/>
        <end position="10"/>
    </location>
</feature>
<accession>A0AA38RUE2</accession>
<feature type="region of interest" description="Disordered" evidence="4">
    <location>
        <begin position="323"/>
        <end position="446"/>
    </location>
</feature>
<evidence type="ECO:0000256" key="2">
    <source>
        <dbReference type="ARBA" id="ARBA00009072"/>
    </source>
</evidence>
<evidence type="ECO:0000313" key="6">
    <source>
        <dbReference type="Proteomes" id="UP001174694"/>
    </source>
</evidence>
<evidence type="ECO:0000256" key="4">
    <source>
        <dbReference type="SAM" id="MobiDB-lite"/>
    </source>
</evidence>
<comment type="similarity">
    <text evidence="2">Belongs to the ESS2 family.</text>
</comment>
<dbReference type="GO" id="GO:0071013">
    <property type="term" value="C:catalytic step 2 spliceosome"/>
    <property type="evidence" value="ECO:0007669"/>
    <property type="project" value="TreeGrafter"/>
</dbReference>
<dbReference type="Pfam" id="PF09751">
    <property type="entry name" value="Es2"/>
    <property type="match status" value="1"/>
</dbReference>
<reference evidence="5" key="1">
    <citation type="submission" date="2022-07" db="EMBL/GenBank/DDBJ databases">
        <title>Fungi with potential for degradation of polypropylene.</title>
        <authorList>
            <person name="Gostincar C."/>
        </authorList>
    </citation>
    <scope>NUCLEOTIDE SEQUENCE</scope>
    <source>
        <strain evidence="5">EXF-13308</strain>
    </source>
</reference>
<evidence type="ECO:0000256" key="1">
    <source>
        <dbReference type="ARBA" id="ARBA00004123"/>
    </source>
</evidence>
<proteinExistence type="inferred from homology"/>
<comment type="subcellular location">
    <subcellularLocation>
        <location evidence="1">Nucleus</location>
    </subcellularLocation>
</comment>
<evidence type="ECO:0000256" key="3">
    <source>
        <dbReference type="ARBA" id="ARBA00023242"/>
    </source>
</evidence>
<name>A0AA38RUE2_9PEZI</name>
<dbReference type="PANTHER" id="PTHR12940:SF0">
    <property type="entry name" value="SPLICING FACTOR ESS-2 HOMOLOG"/>
    <property type="match status" value="1"/>
</dbReference>
<dbReference type="AlphaFoldDB" id="A0AA38RUE2"/>
<feature type="region of interest" description="Disordered" evidence="4">
    <location>
        <begin position="296"/>
        <end position="315"/>
    </location>
</feature>
<evidence type="ECO:0000313" key="5">
    <source>
        <dbReference type="EMBL" id="KAJ9142640.1"/>
    </source>
</evidence>
<keyword evidence="6" id="KW-1185">Reference proteome</keyword>
<feature type="region of interest" description="Disordered" evidence="4">
    <location>
        <begin position="87"/>
        <end position="118"/>
    </location>
</feature>
<organism evidence="5 6">
    <name type="scientific">Pleurostoma richardsiae</name>
    <dbReference type="NCBI Taxonomy" id="41990"/>
    <lineage>
        <taxon>Eukaryota</taxon>
        <taxon>Fungi</taxon>
        <taxon>Dikarya</taxon>
        <taxon>Ascomycota</taxon>
        <taxon>Pezizomycotina</taxon>
        <taxon>Sordariomycetes</taxon>
        <taxon>Sordariomycetidae</taxon>
        <taxon>Calosphaeriales</taxon>
        <taxon>Pleurostomataceae</taxon>
        <taxon>Pleurostoma</taxon>
    </lineage>
</organism>
<dbReference type="Proteomes" id="UP001174694">
    <property type="component" value="Unassembled WGS sequence"/>
</dbReference>
<dbReference type="EMBL" id="JANBVO010000021">
    <property type="protein sequence ID" value="KAJ9142640.1"/>
    <property type="molecule type" value="Genomic_DNA"/>
</dbReference>
<sequence length="446" mass="48772">MASQGETSMSLVRKRTDTDLMPPPPLTKKIKRPKKVIDEDAYTEALSKIIARDFFPGLLESETQQEYLDALDSKDSAWISSAGRRLQQVMTPGRQRPRRTPSVQPGGQTPVGYGGDTPATTISTVSVVEERVEIDTSMSLAAFQAKYTSEDNESFYKLLDKQNQKRADKYGWLWRGNKLPSKQELKQKEIEERRAHARTLPNDIAEPNQLAILNADNRPAAPETWVADPKNALMFSPDGVEDALETIAQRAQAESRAAPKSIVYENTRMPVPDKKPEASVPPSPSLSAVRDAIAGRSRPGYQDSTTGGGNETPRVNGYAFVDDEEPEEPSPAAPLIELGRGDATPNPFKLQESSKREELHRRMVERIAQSKRTSAKLGLTGKPDMTPVPKFPSSPRVTGGLTPAAQRLWSKIGSGGGTGSATPFDGRATPLRGKSSGLRTVTKRVS</sequence>
<dbReference type="PANTHER" id="PTHR12940">
    <property type="entry name" value="ES-2 PROTEIN - RELATED"/>
    <property type="match status" value="1"/>
</dbReference>
<comment type="caution">
    <text evidence="5">The sequence shown here is derived from an EMBL/GenBank/DDBJ whole genome shotgun (WGS) entry which is preliminary data.</text>
</comment>
<gene>
    <name evidence="5" type="ORF">NKR23_g7052</name>
</gene>
<dbReference type="InterPro" id="IPR019148">
    <property type="entry name" value="Nuclear_protein_DGCR14_ESS-2"/>
</dbReference>
<protein>
    <submittedName>
        <fullName evidence="5">Protein DGCR14</fullName>
    </submittedName>
</protein>